<accession>A0A532UYX7</accession>
<evidence type="ECO:0000313" key="2">
    <source>
        <dbReference type="Proteomes" id="UP000319619"/>
    </source>
</evidence>
<protein>
    <recommendedName>
        <fullName evidence="3">HEAT repeat domain-containing protein</fullName>
    </recommendedName>
</protein>
<dbReference type="SUPFAM" id="SSF48371">
    <property type="entry name" value="ARM repeat"/>
    <property type="match status" value="1"/>
</dbReference>
<dbReference type="InterPro" id="IPR054701">
    <property type="entry name" value="DVU0298-like"/>
</dbReference>
<dbReference type="NCBIfam" id="NF045662">
    <property type="entry name" value="DVU0298_fam"/>
    <property type="match status" value="1"/>
</dbReference>
<dbReference type="Proteomes" id="UP000319619">
    <property type="component" value="Unassembled WGS sequence"/>
</dbReference>
<dbReference type="InterPro" id="IPR011989">
    <property type="entry name" value="ARM-like"/>
</dbReference>
<organism evidence="1 2">
    <name type="scientific">candidate division LCP-89 bacterium B3_LCP</name>
    <dbReference type="NCBI Taxonomy" id="2012998"/>
    <lineage>
        <taxon>Bacteria</taxon>
        <taxon>Pseudomonadati</taxon>
        <taxon>Bacteria division LCP-89</taxon>
    </lineage>
</organism>
<name>A0A532UYX7_UNCL8</name>
<comment type="caution">
    <text evidence="1">The sequence shown here is derived from an EMBL/GenBank/DDBJ whole genome shotgun (WGS) entry which is preliminary data.</text>
</comment>
<evidence type="ECO:0008006" key="3">
    <source>
        <dbReference type="Google" id="ProtNLM"/>
    </source>
</evidence>
<reference evidence="1 2" key="1">
    <citation type="submission" date="2017-06" db="EMBL/GenBank/DDBJ databases">
        <title>Novel microbial phyla capable of carbon fixation and sulfur reduction in deep-sea sediments.</title>
        <authorList>
            <person name="Huang J."/>
            <person name="Baker B."/>
            <person name="Wang Y."/>
        </authorList>
    </citation>
    <scope>NUCLEOTIDE SEQUENCE [LARGE SCALE GENOMIC DNA]</scope>
    <source>
        <strain evidence="1">B3_LCP</strain>
    </source>
</reference>
<gene>
    <name evidence="1" type="ORF">CEE37_10275</name>
</gene>
<dbReference type="AlphaFoldDB" id="A0A532UYX7"/>
<sequence length="212" mass="23507">MKSLKKTVATGYLKAKDWEGLLCWSENERAAIRILSSLALDLDPLIHWRAIEGLGKLFAGLAVNDMGKVKQYIRRQLWGMNDESGSVIWSAPETIAEIITNVPSLIEKYGIILASSIDLEPFPRGVHWGIARISSVNPAIYSETVPVLRQSLSSSDPVIRGCSVIALNNIDPRGSYAHIDNLKTDEVVFEMYDMELSDFRSTSPAAMVRDKA</sequence>
<dbReference type="InterPro" id="IPR016024">
    <property type="entry name" value="ARM-type_fold"/>
</dbReference>
<evidence type="ECO:0000313" key="1">
    <source>
        <dbReference type="EMBL" id="TKJ40112.1"/>
    </source>
</evidence>
<proteinExistence type="predicted"/>
<dbReference type="EMBL" id="NJBN01000006">
    <property type="protein sequence ID" value="TKJ40112.1"/>
    <property type="molecule type" value="Genomic_DNA"/>
</dbReference>
<dbReference type="Gene3D" id="1.25.10.10">
    <property type="entry name" value="Leucine-rich Repeat Variant"/>
    <property type="match status" value="1"/>
</dbReference>